<accession>A0A7C1VMC6</accession>
<evidence type="ECO:0000313" key="2">
    <source>
        <dbReference type="EMBL" id="HEC67664.1"/>
    </source>
</evidence>
<dbReference type="AlphaFoldDB" id="A0A7C1VMC6"/>
<evidence type="ECO:0000259" key="1">
    <source>
        <dbReference type="Pfam" id="PF08275"/>
    </source>
</evidence>
<comment type="caution">
    <text evidence="2">The sequence shown here is derived from an EMBL/GenBank/DDBJ whole genome shotgun (WGS) entry which is preliminary data.</text>
</comment>
<dbReference type="Proteomes" id="UP000885738">
    <property type="component" value="Unassembled WGS sequence"/>
</dbReference>
<dbReference type="Gene3D" id="3.90.980.10">
    <property type="entry name" value="DNA primase, catalytic core, N-terminal domain"/>
    <property type="match status" value="1"/>
</dbReference>
<dbReference type="EMBL" id="DRIH01000078">
    <property type="protein sequence ID" value="HEC67664.1"/>
    <property type="molecule type" value="Genomic_DNA"/>
</dbReference>
<gene>
    <name evidence="2" type="ORF">ENI35_02460</name>
</gene>
<protein>
    <recommendedName>
        <fullName evidence="1">DNA primase DNAG catalytic core N-terminal domain-containing protein</fullName>
    </recommendedName>
</protein>
<name>A0A7C1VMC6_DESA2</name>
<organism evidence="2">
    <name type="scientific">Desulfofervidus auxilii</name>
    <dbReference type="NCBI Taxonomy" id="1621989"/>
    <lineage>
        <taxon>Bacteria</taxon>
        <taxon>Pseudomonadati</taxon>
        <taxon>Thermodesulfobacteriota</taxon>
        <taxon>Candidatus Desulfofervidia</taxon>
        <taxon>Candidatus Desulfofervidales</taxon>
        <taxon>Candidatus Desulfofervidaceae</taxon>
        <taxon>Candidatus Desulfofervidus</taxon>
    </lineage>
</organism>
<proteinExistence type="predicted"/>
<feature type="domain" description="DNA primase DNAG catalytic core N-terminal" evidence="1">
    <location>
        <begin position="16"/>
        <end position="108"/>
    </location>
</feature>
<dbReference type="InterPro" id="IPR013264">
    <property type="entry name" value="DNAG_N"/>
</dbReference>
<dbReference type="Pfam" id="PF08275">
    <property type="entry name" value="DNAG_N"/>
    <property type="match status" value="1"/>
</dbReference>
<dbReference type="InterPro" id="IPR037068">
    <property type="entry name" value="DNA_primase_core_N_sf"/>
</dbReference>
<reference evidence="2" key="1">
    <citation type="journal article" date="2020" name="mSystems">
        <title>Genome- and Community-Level Interaction Insights into Carbon Utilization and Element Cycling Functions of Hydrothermarchaeota in Hydrothermal Sediment.</title>
        <authorList>
            <person name="Zhou Z."/>
            <person name="Liu Y."/>
            <person name="Xu W."/>
            <person name="Pan J."/>
            <person name="Luo Z.H."/>
            <person name="Li M."/>
        </authorList>
    </citation>
    <scope>NUCLEOTIDE SEQUENCE [LARGE SCALE GENOMIC DNA]</scope>
    <source>
        <strain evidence="2">HyVt-389</strain>
    </source>
</reference>
<sequence length="249" mass="28579">MEQKRLKLLNMAVNLYHDLLYKNKQDYLSQWEFLAKWKIEQLDIRKFKIGYCSPNSPFVKYYAESLEKYPILKKECLSLGLLSESQEGIKDALIDTFLFPCFDEQGNLFNIAIYELKKGWKLFFPEEPLAVFGLKQATYSFSDCGLAFLLPDIKDFFVFQNLIFPTGINPSIVCLKGINNLILEKLELLGVKQIIAIAQEIPPLETDLETIVLPDKGSVLANLKAALPYLANQRFRRLIEVGLEIKNIG</sequence>
<dbReference type="SUPFAM" id="SSF56731">
    <property type="entry name" value="DNA primase core"/>
    <property type="match status" value="1"/>
</dbReference>